<sequence length="249" mass="28617">MLLAATTSNSLCPRGALAFRCCLSMMRSEALCRRVAASRRPRSLHFTPPEFHLPLSTLSTTRLKQHSGSSEDSSRIDKAQPTWTFTPYQPTSRTNNSYNNSTRRFSASSEDWVVPSVVPIPEESLQISFARSSGAGGQNVNKLNTRVEIRFHVDSASWIPAEVRERLKTNEANRINNEGYFSITCQEYRTQAQNRKEAFKKLQDILKDSWKRPKIRKMRKGLSQKTKENRRDMKRRVAEKKAMRKSVDF</sequence>
<evidence type="ECO:0000313" key="3">
    <source>
        <dbReference type="EMBL" id="KAL3783518.1"/>
    </source>
</evidence>
<feature type="domain" description="Prokaryotic-type class I peptide chain release factors" evidence="2">
    <location>
        <begin position="118"/>
        <end position="240"/>
    </location>
</feature>
<dbReference type="PANTHER" id="PTHR11075">
    <property type="entry name" value="PEPTIDE CHAIN RELEASE FACTOR"/>
    <property type="match status" value="1"/>
</dbReference>
<dbReference type="NCBIfam" id="NF006718">
    <property type="entry name" value="PRK09256.1"/>
    <property type="match status" value="1"/>
</dbReference>
<evidence type="ECO:0000313" key="4">
    <source>
        <dbReference type="Proteomes" id="UP001516023"/>
    </source>
</evidence>
<evidence type="ECO:0000256" key="1">
    <source>
        <dbReference type="SAM" id="MobiDB-lite"/>
    </source>
</evidence>
<name>A0ABD3P6L1_9STRA</name>
<evidence type="ECO:0000259" key="2">
    <source>
        <dbReference type="Pfam" id="PF00472"/>
    </source>
</evidence>
<dbReference type="FunFam" id="3.30.160.20:FF:000046">
    <property type="entry name" value="Peptidyl-tRNA hydrolase ICT1"/>
    <property type="match status" value="1"/>
</dbReference>
<feature type="compositionally biased region" description="Basic and acidic residues" evidence="1">
    <location>
        <begin position="225"/>
        <end position="249"/>
    </location>
</feature>
<keyword evidence="4" id="KW-1185">Reference proteome</keyword>
<dbReference type="Pfam" id="PF00472">
    <property type="entry name" value="RF-1"/>
    <property type="match status" value="1"/>
</dbReference>
<proteinExistence type="predicted"/>
<dbReference type="PANTHER" id="PTHR11075:SF54">
    <property type="entry name" value="LARGE RIBOSOMAL SUBUNIT PROTEIN ML62"/>
    <property type="match status" value="1"/>
</dbReference>
<dbReference type="SUPFAM" id="SSF110916">
    <property type="entry name" value="Peptidyl-tRNA hydrolase domain-like"/>
    <property type="match status" value="1"/>
</dbReference>
<dbReference type="InterPro" id="IPR000352">
    <property type="entry name" value="Pep_chain_release_fac_I"/>
</dbReference>
<accession>A0ABD3P6L1</accession>
<organism evidence="3 4">
    <name type="scientific">Cyclotella cryptica</name>
    <dbReference type="NCBI Taxonomy" id="29204"/>
    <lineage>
        <taxon>Eukaryota</taxon>
        <taxon>Sar</taxon>
        <taxon>Stramenopiles</taxon>
        <taxon>Ochrophyta</taxon>
        <taxon>Bacillariophyta</taxon>
        <taxon>Coscinodiscophyceae</taxon>
        <taxon>Thalassiosirophycidae</taxon>
        <taxon>Stephanodiscales</taxon>
        <taxon>Stephanodiscaceae</taxon>
        <taxon>Cyclotella</taxon>
    </lineage>
</organism>
<reference evidence="3 4" key="1">
    <citation type="journal article" date="2020" name="G3 (Bethesda)">
        <title>Improved Reference Genome for Cyclotella cryptica CCMP332, a Model for Cell Wall Morphogenesis, Salinity Adaptation, and Lipid Production in Diatoms (Bacillariophyta).</title>
        <authorList>
            <person name="Roberts W.R."/>
            <person name="Downey K.M."/>
            <person name="Ruck E.C."/>
            <person name="Traller J.C."/>
            <person name="Alverson A.J."/>
        </authorList>
    </citation>
    <scope>NUCLEOTIDE SEQUENCE [LARGE SCALE GENOMIC DNA]</scope>
    <source>
        <strain evidence="3 4">CCMP332</strain>
    </source>
</reference>
<dbReference type="InterPro" id="IPR052104">
    <property type="entry name" value="Mito_Release_Factor_mL62"/>
</dbReference>
<feature type="region of interest" description="Disordered" evidence="1">
    <location>
        <begin position="216"/>
        <end position="249"/>
    </location>
</feature>
<gene>
    <name evidence="3" type="ORF">HJC23_009483</name>
</gene>
<dbReference type="AlphaFoldDB" id="A0ABD3P6L1"/>
<dbReference type="Proteomes" id="UP001516023">
    <property type="component" value="Unassembled WGS sequence"/>
</dbReference>
<dbReference type="Gene3D" id="3.30.160.20">
    <property type="match status" value="1"/>
</dbReference>
<protein>
    <recommendedName>
        <fullName evidence="2">Prokaryotic-type class I peptide chain release factors domain-containing protein</fullName>
    </recommendedName>
</protein>
<comment type="caution">
    <text evidence="3">The sequence shown here is derived from an EMBL/GenBank/DDBJ whole genome shotgun (WGS) entry which is preliminary data.</text>
</comment>
<dbReference type="EMBL" id="JABMIG020000258">
    <property type="protein sequence ID" value="KAL3783518.1"/>
    <property type="molecule type" value="Genomic_DNA"/>
</dbReference>